<dbReference type="PANTHER" id="PTHR30386:SF26">
    <property type="entry name" value="TRANSPORT PROTEIN COMB"/>
    <property type="match status" value="1"/>
</dbReference>
<evidence type="ECO:0000256" key="1">
    <source>
        <dbReference type="ARBA" id="ARBA00004377"/>
    </source>
</evidence>
<dbReference type="PRINTS" id="PR01490">
    <property type="entry name" value="RTXTOXIND"/>
</dbReference>
<evidence type="ECO:0000259" key="12">
    <source>
        <dbReference type="Pfam" id="PF26002"/>
    </source>
</evidence>
<dbReference type="Proteomes" id="UP001495910">
    <property type="component" value="Unassembled WGS sequence"/>
</dbReference>
<evidence type="ECO:0000256" key="10">
    <source>
        <dbReference type="SAM" id="Coils"/>
    </source>
</evidence>
<keyword evidence="6" id="KW-0812">Transmembrane</keyword>
<dbReference type="EMBL" id="JBANDC010000032">
    <property type="protein sequence ID" value="MEM4990762.1"/>
    <property type="molecule type" value="Genomic_DNA"/>
</dbReference>
<name>A0ABU9Q3H4_9BURK</name>
<dbReference type="InterPro" id="IPR058625">
    <property type="entry name" value="MdtA-like_BSH"/>
</dbReference>
<evidence type="ECO:0000259" key="11">
    <source>
        <dbReference type="Pfam" id="PF25917"/>
    </source>
</evidence>
<keyword evidence="3 9" id="KW-0813">Transport</keyword>
<evidence type="ECO:0000313" key="14">
    <source>
        <dbReference type="Proteomes" id="UP001495910"/>
    </source>
</evidence>
<gene>
    <name evidence="13" type="ORF">V8G57_25465</name>
</gene>
<dbReference type="SUPFAM" id="SSF111369">
    <property type="entry name" value="HlyD-like secretion proteins"/>
    <property type="match status" value="1"/>
</dbReference>
<dbReference type="PANTHER" id="PTHR30386">
    <property type="entry name" value="MEMBRANE FUSION SUBUNIT OF EMRAB-TOLC MULTIDRUG EFFLUX PUMP"/>
    <property type="match status" value="1"/>
</dbReference>
<proteinExistence type="inferred from homology"/>
<reference evidence="13 14" key="1">
    <citation type="submission" date="2024-02" db="EMBL/GenBank/DDBJ databases">
        <title>Draft genome sequence of Collimonas sp. strain H4R21, an effective mineral-weathering bacterial strain isolated from the beech rhizosphere.</title>
        <authorList>
            <person name="Morin E."/>
            <person name="Uroz S."/>
            <person name="Leveau J.H.J."/>
            <person name="Kumar R."/>
            <person name="Rey M.W."/>
            <person name="Pham J."/>
        </authorList>
    </citation>
    <scope>NUCLEOTIDE SEQUENCE [LARGE SCALE GENOMIC DNA]</scope>
    <source>
        <strain evidence="13 14">H4R21</strain>
    </source>
</reference>
<feature type="domain" description="Multidrug resistance protein MdtA-like barrel-sandwich hybrid" evidence="11">
    <location>
        <begin position="87"/>
        <end position="287"/>
    </location>
</feature>
<dbReference type="Pfam" id="PF25917">
    <property type="entry name" value="BSH_RND"/>
    <property type="match status" value="1"/>
</dbReference>
<keyword evidence="5 9" id="KW-0997">Cell inner membrane</keyword>
<keyword evidence="7" id="KW-1133">Transmembrane helix</keyword>
<evidence type="ECO:0000256" key="8">
    <source>
        <dbReference type="ARBA" id="ARBA00023136"/>
    </source>
</evidence>
<dbReference type="Gene3D" id="2.40.30.170">
    <property type="match status" value="1"/>
</dbReference>
<evidence type="ECO:0000256" key="5">
    <source>
        <dbReference type="ARBA" id="ARBA00022519"/>
    </source>
</evidence>
<keyword evidence="10" id="KW-0175">Coiled coil</keyword>
<dbReference type="PROSITE" id="PS00543">
    <property type="entry name" value="HLYD_FAMILY"/>
    <property type="match status" value="1"/>
</dbReference>
<feature type="domain" description="AprE-like beta-barrel" evidence="12">
    <location>
        <begin position="298"/>
        <end position="394"/>
    </location>
</feature>
<keyword evidence="8" id="KW-0472">Membrane</keyword>
<dbReference type="InterPro" id="IPR010129">
    <property type="entry name" value="T1SS_HlyD"/>
</dbReference>
<accession>A0ABU9Q3H4</accession>
<organism evidence="13 14">
    <name type="scientific">Collimonas rhizosphaerae</name>
    <dbReference type="NCBI Taxonomy" id="3126357"/>
    <lineage>
        <taxon>Bacteria</taxon>
        <taxon>Pseudomonadati</taxon>
        <taxon>Pseudomonadota</taxon>
        <taxon>Betaproteobacteria</taxon>
        <taxon>Burkholderiales</taxon>
        <taxon>Oxalobacteraceae</taxon>
        <taxon>Collimonas</taxon>
    </lineage>
</organism>
<evidence type="ECO:0000313" key="13">
    <source>
        <dbReference type="EMBL" id="MEM4990762.1"/>
    </source>
</evidence>
<feature type="coiled-coil region" evidence="10">
    <location>
        <begin position="207"/>
        <end position="249"/>
    </location>
</feature>
<dbReference type="RefSeq" id="WP_342831794.1">
    <property type="nucleotide sequence ID" value="NZ_JBANDC010000032.1"/>
</dbReference>
<keyword evidence="4 9" id="KW-1003">Cell membrane</keyword>
<evidence type="ECO:0000256" key="6">
    <source>
        <dbReference type="ARBA" id="ARBA00022692"/>
    </source>
</evidence>
<dbReference type="Gene3D" id="1.10.287.470">
    <property type="entry name" value="Helix hairpin bin"/>
    <property type="match status" value="1"/>
</dbReference>
<dbReference type="InterPro" id="IPR058982">
    <property type="entry name" value="Beta-barrel_AprE"/>
</dbReference>
<evidence type="ECO:0000256" key="9">
    <source>
        <dbReference type="RuleBase" id="RU365093"/>
    </source>
</evidence>
<evidence type="ECO:0000256" key="2">
    <source>
        <dbReference type="ARBA" id="ARBA00009477"/>
    </source>
</evidence>
<evidence type="ECO:0000256" key="3">
    <source>
        <dbReference type="ARBA" id="ARBA00022448"/>
    </source>
</evidence>
<evidence type="ECO:0000256" key="4">
    <source>
        <dbReference type="ARBA" id="ARBA00022475"/>
    </source>
</evidence>
<protein>
    <recommendedName>
        <fullName evidence="9">Membrane fusion protein (MFP) family protein</fullName>
    </recommendedName>
</protein>
<comment type="subcellular location">
    <subcellularLocation>
        <location evidence="1 9">Cell inner membrane</location>
        <topology evidence="1 9">Single-pass membrane protein</topology>
    </subcellularLocation>
</comment>
<dbReference type="Pfam" id="PF26002">
    <property type="entry name" value="Beta-barrel_AprE"/>
    <property type="match status" value="1"/>
</dbReference>
<evidence type="ECO:0000256" key="7">
    <source>
        <dbReference type="ARBA" id="ARBA00022989"/>
    </source>
</evidence>
<dbReference type="NCBIfam" id="TIGR01843">
    <property type="entry name" value="type_I_hlyD"/>
    <property type="match status" value="1"/>
</dbReference>
<comment type="caution">
    <text evidence="13">The sequence shown here is derived from an EMBL/GenBank/DDBJ whole genome shotgun (WGS) entry which is preliminary data.</text>
</comment>
<dbReference type="Gene3D" id="2.40.50.100">
    <property type="match status" value="1"/>
</dbReference>
<dbReference type="InterPro" id="IPR050739">
    <property type="entry name" value="MFP"/>
</dbReference>
<sequence>MTWFSRLPWRKSDEAPLQAGDAAFMSDLRESLLTQRTPGSKAVLYLILAVLAAGLTWAKFARVEEITQGEGKIISKSREQVIQSLEGGILAELDVREGIVVEKGQVLLKIDPTRAKASYREALSKLVGLEGAIARLRAEAYQQALVFPDVVKEDPAVVQQETLAYNARRRALDASIQALQGSYGLIVKEIGLAEPLAAKGLVSEVEILRMRRQANDLQSQMVERRNKYQADANSELSRLEMELSQTTENLVGRADVVERTTVLAPVRGTVKDVRVNTIGGVIQPGEKILEIVPLEDQLLVEGKIKPADVAFLRPGLPATVKVSAYDYGVYGGLKGTVEHISPDTLTDDQKAAAGRPDATYYRVQVLTETSALHAGGKTLPIIPGMTATVEIRTGEKTILEYLLKPVLKAREAFRER</sequence>
<keyword evidence="14" id="KW-1185">Reference proteome</keyword>
<dbReference type="InterPro" id="IPR006144">
    <property type="entry name" value="Secretion_HlyD_CS"/>
</dbReference>
<comment type="similarity">
    <text evidence="2 9">Belongs to the membrane fusion protein (MFP) (TC 8.A.1) family.</text>
</comment>